<protein>
    <recommendedName>
        <fullName evidence="3">PiggyBac transposable element-derived protein domain-containing protein</fullName>
    </recommendedName>
</protein>
<accession>A0AAW1IFV8</accession>
<proteinExistence type="predicted"/>
<dbReference type="Proteomes" id="UP001458880">
    <property type="component" value="Unassembled WGS sequence"/>
</dbReference>
<evidence type="ECO:0008006" key="3">
    <source>
        <dbReference type="Google" id="ProtNLM"/>
    </source>
</evidence>
<evidence type="ECO:0000313" key="1">
    <source>
        <dbReference type="EMBL" id="KAK9688524.1"/>
    </source>
</evidence>
<evidence type="ECO:0000313" key="2">
    <source>
        <dbReference type="Proteomes" id="UP001458880"/>
    </source>
</evidence>
<comment type="caution">
    <text evidence="1">The sequence shown here is derived from an EMBL/GenBank/DDBJ whole genome shotgun (WGS) entry which is preliminary data.</text>
</comment>
<organism evidence="1 2">
    <name type="scientific">Popillia japonica</name>
    <name type="common">Japanese beetle</name>
    <dbReference type="NCBI Taxonomy" id="7064"/>
    <lineage>
        <taxon>Eukaryota</taxon>
        <taxon>Metazoa</taxon>
        <taxon>Ecdysozoa</taxon>
        <taxon>Arthropoda</taxon>
        <taxon>Hexapoda</taxon>
        <taxon>Insecta</taxon>
        <taxon>Pterygota</taxon>
        <taxon>Neoptera</taxon>
        <taxon>Endopterygota</taxon>
        <taxon>Coleoptera</taxon>
        <taxon>Polyphaga</taxon>
        <taxon>Scarabaeiformia</taxon>
        <taxon>Scarabaeidae</taxon>
        <taxon>Rutelinae</taxon>
        <taxon>Popillia</taxon>
    </lineage>
</organism>
<dbReference type="AlphaFoldDB" id="A0AAW1IFV8"/>
<reference evidence="1 2" key="1">
    <citation type="journal article" date="2024" name="BMC Genomics">
        <title>De novo assembly and annotation of Popillia japonica's genome with initial clues to its potential as an invasive pest.</title>
        <authorList>
            <person name="Cucini C."/>
            <person name="Boschi S."/>
            <person name="Funari R."/>
            <person name="Cardaioli E."/>
            <person name="Iannotti N."/>
            <person name="Marturano G."/>
            <person name="Paoli F."/>
            <person name="Bruttini M."/>
            <person name="Carapelli A."/>
            <person name="Frati F."/>
            <person name="Nardi F."/>
        </authorList>
    </citation>
    <scope>NUCLEOTIDE SEQUENCE [LARGE SCALE GENOMIC DNA]</scope>
    <source>
        <strain evidence="1">DMR45628</strain>
    </source>
</reference>
<dbReference type="EMBL" id="JASPKY010000588">
    <property type="protein sequence ID" value="KAK9688524.1"/>
    <property type="molecule type" value="Genomic_DNA"/>
</dbReference>
<gene>
    <name evidence="1" type="ORF">QE152_g35256</name>
</gene>
<keyword evidence="2" id="KW-1185">Reference proteome</keyword>
<name>A0AAW1IFV8_POPJA</name>
<sequence length="137" mass="16004">MSVYSTNRRTRRWPLAIFYQLIKISMVNVKVIWSAHPGNPQQNRLDFIKNLARQLVEPHLKTRLANLRLPRMLRYSMASILGQYVPHNPPELLDKQVRCGKCPRKQTRRPERNVINVTSLCAKSVVERYAKILSAIK</sequence>